<evidence type="ECO:0000313" key="3">
    <source>
        <dbReference type="EMBL" id="KAG2643877.1"/>
    </source>
</evidence>
<protein>
    <submittedName>
        <fullName evidence="3">Uncharacterized protein</fullName>
    </submittedName>
</protein>
<feature type="compositionally biased region" description="Gly residues" evidence="1">
    <location>
        <begin position="1"/>
        <end position="10"/>
    </location>
</feature>
<feature type="compositionally biased region" description="Low complexity" evidence="1">
    <location>
        <begin position="39"/>
        <end position="56"/>
    </location>
</feature>
<organism evidence="3 4">
    <name type="scientific">Panicum virgatum</name>
    <name type="common">Blackwell switchgrass</name>
    <dbReference type="NCBI Taxonomy" id="38727"/>
    <lineage>
        <taxon>Eukaryota</taxon>
        <taxon>Viridiplantae</taxon>
        <taxon>Streptophyta</taxon>
        <taxon>Embryophyta</taxon>
        <taxon>Tracheophyta</taxon>
        <taxon>Spermatophyta</taxon>
        <taxon>Magnoliopsida</taxon>
        <taxon>Liliopsida</taxon>
        <taxon>Poales</taxon>
        <taxon>Poaceae</taxon>
        <taxon>PACMAD clade</taxon>
        <taxon>Panicoideae</taxon>
        <taxon>Panicodae</taxon>
        <taxon>Paniceae</taxon>
        <taxon>Panicinae</taxon>
        <taxon>Panicum</taxon>
        <taxon>Panicum sect. Hiantes</taxon>
    </lineage>
</organism>
<keyword evidence="4" id="KW-1185">Reference proteome</keyword>
<keyword evidence="2" id="KW-0812">Transmembrane</keyword>
<dbReference type="EMBL" id="CM029039">
    <property type="protein sequence ID" value="KAG2643877.1"/>
    <property type="molecule type" value="Genomic_DNA"/>
</dbReference>
<feature type="region of interest" description="Disordered" evidence="1">
    <location>
        <begin position="39"/>
        <end position="137"/>
    </location>
</feature>
<keyword evidence="2" id="KW-1133">Transmembrane helix</keyword>
<evidence type="ECO:0000256" key="2">
    <source>
        <dbReference type="SAM" id="Phobius"/>
    </source>
</evidence>
<keyword evidence="2" id="KW-0472">Membrane</keyword>
<reference evidence="3" key="1">
    <citation type="submission" date="2020-05" db="EMBL/GenBank/DDBJ databases">
        <title>WGS assembly of Panicum virgatum.</title>
        <authorList>
            <person name="Lovell J.T."/>
            <person name="Jenkins J."/>
            <person name="Shu S."/>
            <person name="Juenger T.E."/>
            <person name="Schmutz J."/>
        </authorList>
    </citation>
    <scope>NUCLEOTIDE SEQUENCE</scope>
    <source>
        <strain evidence="3">AP13</strain>
    </source>
</reference>
<name>A0A8T0WCA1_PANVG</name>
<evidence type="ECO:0000256" key="1">
    <source>
        <dbReference type="SAM" id="MobiDB-lite"/>
    </source>
</evidence>
<evidence type="ECO:0000313" key="4">
    <source>
        <dbReference type="Proteomes" id="UP000823388"/>
    </source>
</evidence>
<proteinExistence type="predicted"/>
<dbReference type="Proteomes" id="UP000823388">
    <property type="component" value="Chromosome 2K"/>
</dbReference>
<sequence>MAHGHPGGRAGDSASAQQRGHPAAGRGGVAWCRAVRGWSATSAAAARPTASARGGTRQPAASAPRGGHGVQWHDVGPRGGGGSAAAARGEVRERTWTMRAPPRSSGLVPPRAPAPVRTHKPDTRSHRPPRTPAPRGARAYPCLPRACSCVLREAKPGHACSRSRRRRRRLLLCLLLLASAVPPPAACDLGTGR</sequence>
<feature type="region of interest" description="Disordered" evidence="1">
    <location>
        <begin position="1"/>
        <end position="27"/>
    </location>
</feature>
<gene>
    <name evidence="3" type="ORF">PVAP13_2KG353005</name>
</gene>
<accession>A0A8T0WCA1</accession>
<feature type="transmembrane region" description="Helical" evidence="2">
    <location>
        <begin position="170"/>
        <end position="186"/>
    </location>
</feature>
<comment type="caution">
    <text evidence="3">The sequence shown here is derived from an EMBL/GenBank/DDBJ whole genome shotgun (WGS) entry which is preliminary data.</text>
</comment>
<dbReference type="AlphaFoldDB" id="A0A8T0WCA1"/>